<comment type="caution">
    <text evidence="5">The sequence shown here is derived from an EMBL/GenBank/DDBJ whole genome shotgun (WGS) entry which is preliminary data.</text>
</comment>
<dbReference type="SUPFAM" id="SSF55729">
    <property type="entry name" value="Acyl-CoA N-acyltransferases (Nat)"/>
    <property type="match status" value="1"/>
</dbReference>
<gene>
    <name evidence="5" type="ORF">BCF53_10931</name>
</gene>
<dbReference type="RefSeq" id="WP_132701837.1">
    <property type="nucleotide sequence ID" value="NZ_SLZR01000009.1"/>
</dbReference>
<evidence type="ECO:0000313" key="5">
    <source>
        <dbReference type="EMBL" id="TCS40322.1"/>
    </source>
</evidence>
<accession>A0A4R3I4Z9</accession>
<evidence type="ECO:0000256" key="1">
    <source>
        <dbReference type="ARBA" id="ARBA00022679"/>
    </source>
</evidence>
<dbReference type="InterPro" id="IPR016181">
    <property type="entry name" value="Acyl_CoA_acyltransferase"/>
</dbReference>
<sequence length="181" mass="20777">MAYSLKLNTPRLSIVGINDINIYELVRYFLNNHHHLLQGGGFVPNTAQDVEDVYEQWLSNMDRDTEVRFFIYLKNRLIGVAGISNIVRGAFQAGYLGYSLAENEQSNGYMTEAVEEITDFGFYALNLHRIMANYRPDNIASGRVLEKAGYRKEGFAEKYLRVNGRWEDHVLTAITNDNWAN</sequence>
<dbReference type="Pfam" id="PF13302">
    <property type="entry name" value="Acetyltransf_3"/>
    <property type="match status" value="1"/>
</dbReference>
<feature type="domain" description="N-acetyltransferase" evidence="4">
    <location>
        <begin position="20"/>
        <end position="177"/>
    </location>
</feature>
<dbReference type="GO" id="GO:0005737">
    <property type="term" value="C:cytoplasm"/>
    <property type="evidence" value="ECO:0007669"/>
    <property type="project" value="TreeGrafter"/>
</dbReference>
<evidence type="ECO:0000313" key="6">
    <source>
        <dbReference type="Proteomes" id="UP000295793"/>
    </source>
</evidence>
<keyword evidence="2" id="KW-0012">Acyltransferase</keyword>
<dbReference type="PANTHER" id="PTHR43792">
    <property type="entry name" value="GNAT FAMILY, PUTATIVE (AFU_ORTHOLOGUE AFUA_3G00765)-RELATED-RELATED"/>
    <property type="match status" value="1"/>
</dbReference>
<evidence type="ECO:0000256" key="3">
    <source>
        <dbReference type="ARBA" id="ARBA00038502"/>
    </source>
</evidence>
<dbReference type="PANTHER" id="PTHR43792:SF8">
    <property type="entry name" value="[RIBOSOMAL PROTEIN US5]-ALANINE N-ACETYLTRANSFERASE"/>
    <property type="match status" value="1"/>
</dbReference>
<keyword evidence="1 5" id="KW-0808">Transferase</keyword>
<protein>
    <submittedName>
        <fullName evidence="5">Ribosomal-protein-alanine N-acetyltransferase</fullName>
    </submittedName>
</protein>
<dbReference type="GO" id="GO:0008999">
    <property type="term" value="F:protein-N-terminal-alanine acetyltransferase activity"/>
    <property type="evidence" value="ECO:0007669"/>
    <property type="project" value="TreeGrafter"/>
</dbReference>
<evidence type="ECO:0000256" key="2">
    <source>
        <dbReference type="ARBA" id="ARBA00023315"/>
    </source>
</evidence>
<name>A0A4R3I4Z9_9GAMM</name>
<comment type="similarity">
    <text evidence="3">Belongs to the acetyltransferase family. RimJ subfamily.</text>
</comment>
<evidence type="ECO:0000259" key="4">
    <source>
        <dbReference type="PROSITE" id="PS51186"/>
    </source>
</evidence>
<keyword evidence="6" id="KW-1185">Reference proteome</keyword>
<organism evidence="5 6">
    <name type="scientific">Reinekea marinisedimentorum</name>
    <dbReference type="NCBI Taxonomy" id="230495"/>
    <lineage>
        <taxon>Bacteria</taxon>
        <taxon>Pseudomonadati</taxon>
        <taxon>Pseudomonadota</taxon>
        <taxon>Gammaproteobacteria</taxon>
        <taxon>Oceanospirillales</taxon>
        <taxon>Saccharospirillaceae</taxon>
        <taxon>Reinekea</taxon>
    </lineage>
</organism>
<proteinExistence type="inferred from homology"/>
<dbReference type="OrthoDB" id="9801669at2"/>
<dbReference type="AlphaFoldDB" id="A0A4R3I4Z9"/>
<dbReference type="Gene3D" id="3.40.630.30">
    <property type="match status" value="1"/>
</dbReference>
<dbReference type="InterPro" id="IPR051531">
    <property type="entry name" value="N-acetyltransferase"/>
</dbReference>
<dbReference type="Proteomes" id="UP000295793">
    <property type="component" value="Unassembled WGS sequence"/>
</dbReference>
<dbReference type="PROSITE" id="PS51186">
    <property type="entry name" value="GNAT"/>
    <property type="match status" value="1"/>
</dbReference>
<dbReference type="InterPro" id="IPR000182">
    <property type="entry name" value="GNAT_dom"/>
</dbReference>
<reference evidence="5 6" key="1">
    <citation type="submission" date="2019-03" db="EMBL/GenBank/DDBJ databases">
        <title>Genomic Encyclopedia of Archaeal and Bacterial Type Strains, Phase II (KMG-II): from individual species to whole genera.</title>
        <authorList>
            <person name="Goeker M."/>
        </authorList>
    </citation>
    <scope>NUCLEOTIDE SEQUENCE [LARGE SCALE GENOMIC DNA]</scope>
    <source>
        <strain evidence="5 6">DSM 15388</strain>
    </source>
</reference>
<dbReference type="EMBL" id="SLZR01000009">
    <property type="protein sequence ID" value="TCS40322.1"/>
    <property type="molecule type" value="Genomic_DNA"/>
</dbReference>